<dbReference type="InterPro" id="IPR002173">
    <property type="entry name" value="Carboh/pur_kinase_PfkB_CS"/>
</dbReference>
<sequence length="355" mass="36736">MVQCFTAGGIIIDNVAAADGRVRRGQMGGNAIYSAAGARLWVDAVGVVGVVPRNYPARWLDAARAAGLDLDGVHEADEEVFSSEWFFYKPDGARTDHLHADEGAFERFGLAGDRISAADAARFMAWMRAQPDPPAGFGAFRRRNPVLPAQVPAAYAAAFGAHLGANLPDAQRRMAEDLTGRGLVVTLDPGSNAAAMAPDVAQGRLPPMAAFLPSETEAAALVGPLAPEIAAARLVASGAPLVALKLGSRGALLAGRDLPRPVAIPVAPVRAIDPTGAGDAFCGGFLAGLVRTHDPVAAACLGAVSASFAVEDFGPWRLLGADRREARARLLALAARLPHDAAATAAPAIQQLLRD</sequence>
<reference evidence="4" key="1">
    <citation type="journal article" date="2014" name="Int. J. Syst. Evol. Microbiol.">
        <title>Complete genome sequence of Corynebacterium casei LMG S-19264T (=DSM 44701T), isolated from a smear-ripened cheese.</title>
        <authorList>
            <consortium name="US DOE Joint Genome Institute (JGI-PGF)"/>
            <person name="Walter F."/>
            <person name="Albersmeier A."/>
            <person name="Kalinowski J."/>
            <person name="Ruckert C."/>
        </authorList>
    </citation>
    <scope>NUCLEOTIDE SEQUENCE</scope>
    <source>
        <strain evidence="4">CGMCC 1.12214</strain>
    </source>
</reference>
<keyword evidence="5" id="KW-1185">Reference proteome</keyword>
<evidence type="ECO:0000256" key="1">
    <source>
        <dbReference type="ARBA" id="ARBA00022679"/>
    </source>
</evidence>
<dbReference type="SUPFAM" id="SSF53613">
    <property type="entry name" value="Ribokinase-like"/>
    <property type="match status" value="1"/>
</dbReference>
<organism evidence="4 5">
    <name type="scientific">Alsobacter metallidurans</name>
    <dbReference type="NCBI Taxonomy" id="340221"/>
    <lineage>
        <taxon>Bacteria</taxon>
        <taxon>Pseudomonadati</taxon>
        <taxon>Pseudomonadota</taxon>
        <taxon>Alphaproteobacteria</taxon>
        <taxon>Hyphomicrobiales</taxon>
        <taxon>Alsobacteraceae</taxon>
        <taxon>Alsobacter</taxon>
    </lineage>
</organism>
<dbReference type="EMBL" id="BMES01000001">
    <property type="protein sequence ID" value="GGH17859.1"/>
    <property type="molecule type" value="Genomic_DNA"/>
</dbReference>
<dbReference type="PANTHER" id="PTHR47098">
    <property type="entry name" value="PROTEIN MAK32"/>
    <property type="match status" value="1"/>
</dbReference>
<evidence type="ECO:0000313" key="5">
    <source>
        <dbReference type="Proteomes" id="UP000603912"/>
    </source>
</evidence>
<keyword evidence="1" id="KW-0808">Transferase</keyword>
<name>A0A917I7K5_9HYPH</name>
<reference evidence="4" key="2">
    <citation type="submission" date="2020-09" db="EMBL/GenBank/DDBJ databases">
        <authorList>
            <person name="Sun Q."/>
            <person name="Zhou Y."/>
        </authorList>
    </citation>
    <scope>NUCLEOTIDE SEQUENCE</scope>
    <source>
        <strain evidence="4">CGMCC 1.12214</strain>
    </source>
</reference>
<protein>
    <recommendedName>
        <fullName evidence="3">Carbohydrate kinase PfkB domain-containing protein</fullName>
    </recommendedName>
</protein>
<gene>
    <name evidence="4" type="ORF">GCM10007036_19640</name>
</gene>
<dbReference type="Proteomes" id="UP000603912">
    <property type="component" value="Unassembled WGS sequence"/>
</dbReference>
<proteinExistence type="predicted"/>
<evidence type="ECO:0000259" key="3">
    <source>
        <dbReference type="Pfam" id="PF00294"/>
    </source>
</evidence>
<dbReference type="Pfam" id="PF00294">
    <property type="entry name" value="PfkB"/>
    <property type="match status" value="1"/>
</dbReference>
<keyword evidence="2" id="KW-0418">Kinase</keyword>
<dbReference type="Gene3D" id="3.40.1190.20">
    <property type="match status" value="1"/>
</dbReference>
<dbReference type="GO" id="GO:0016301">
    <property type="term" value="F:kinase activity"/>
    <property type="evidence" value="ECO:0007669"/>
    <property type="project" value="UniProtKB-KW"/>
</dbReference>
<dbReference type="InterPro" id="IPR029056">
    <property type="entry name" value="Ribokinase-like"/>
</dbReference>
<feature type="domain" description="Carbohydrate kinase PfkB" evidence="3">
    <location>
        <begin position="205"/>
        <end position="314"/>
    </location>
</feature>
<dbReference type="RefSeq" id="WP_210318636.1">
    <property type="nucleotide sequence ID" value="NZ_BMES01000001.1"/>
</dbReference>
<evidence type="ECO:0000313" key="4">
    <source>
        <dbReference type="EMBL" id="GGH17859.1"/>
    </source>
</evidence>
<dbReference type="AlphaFoldDB" id="A0A917I7K5"/>
<dbReference type="PROSITE" id="PS00584">
    <property type="entry name" value="PFKB_KINASES_2"/>
    <property type="match status" value="1"/>
</dbReference>
<accession>A0A917I7K5</accession>
<evidence type="ECO:0000256" key="2">
    <source>
        <dbReference type="ARBA" id="ARBA00022777"/>
    </source>
</evidence>
<comment type="caution">
    <text evidence="4">The sequence shown here is derived from an EMBL/GenBank/DDBJ whole genome shotgun (WGS) entry which is preliminary data.</text>
</comment>
<dbReference type="InterPro" id="IPR011611">
    <property type="entry name" value="PfkB_dom"/>
</dbReference>
<dbReference type="PANTHER" id="PTHR47098:SF2">
    <property type="entry name" value="PROTEIN MAK32"/>
    <property type="match status" value="1"/>
</dbReference>